<protein>
    <recommendedName>
        <fullName evidence="2">Alpha/beta hydrolase fold-3 domain-containing protein</fullName>
    </recommendedName>
</protein>
<reference evidence="4" key="1">
    <citation type="journal article" date="2023" name="Commun. Biol.">
        <title>Genome analysis of Parmales, the sister group of diatoms, reveals the evolutionary specialization of diatoms from phago-mixotrophs to photoautotrophs.</title>
        <authorList>
            <person name="Ban H."/>
            <person name="Sato S."/>
            <person name="Yoshikawa S."/>
            <person name="Yamada K."/>
            <person name="Nakamura Y."/>
            <person name="Ichinomiya M."/>
            <person name="Sato N."/>
            <person name="Blanc-Mathieu R."/>
            <person name="Endo H."/>
            <person name="Kuwata A."/>
            <person name="Ogata H."/>
        </authorList>
    </citation>
    <scope>NUCLEOTIDE SEQUENCE [LARGE SCALE GENOMIC DNA]</scope>
</reference>
<dbReference type="Proteomes" id="UP001165065">
    <property type="component" value="Unassembled WGS sequence"/>
</dbReference>
<sequence length="795" mass="87764">MSSHRKVTPTPLSTANPTPSGTCLDYVLEAADLLDSCCRRLSLIGPRDNSLSDLALYLATTERQIHEYVLSILSDAGEAARPGVDDLNLMVTCARLSTIRVTLESDTVYSDIGRKSGGVNSLLFYLINTLHLCLQRIEDADKVLCGKEAARGRSKSWALEAEKRHVSSYFRDRGSGPGDFLLHNGTDGAQRLARRQQMTTTVFRWLKRVSVSLGVGGIIWYALDKKEKVGSRDNQTKIAKTAGKIVAAVFCRSVMARKYEVWRLRHRLEDSTQSLAMWQQKWIIISSLISNNKLRKTMSYNQLIAQPSAEDHNEESKASSRRLLEALPLRSNKGAFWYSQGAFRLLLVRRVMDLVYASVGTAMDMTGPNGAYGLWVPLAGMFASYYAVAGPDVTSTRAAHVVAAPSMEFIKRAWGMVTIPPIRWLTTEAARLFKGIAIIERVTIGGVGCLVISHSPLTCLSKAIERGRRQQKRRDAALGDIKEDPNAPSHNGRDDLSVVDVIFHITGGGWFIHTTATDLPYLSEWSANTNSVVVVPEYDLLPEHHFPVALNQVTDAYVALVDGSAENVLGFRTGRIAVTGESAGGNLAAALTVKLCYDGIVDVEKEQEKIRNESKVMVKRESSSENFYNRLREKSNSRGRSRGVVTLPNCLMLSCPALNMCHSMSPSRIMGTGDPVLPSGLIQMISDQYVPQDCGIGKEHPLCSPYFASDEILACFPSTLLWVSAADPLLDDAVDFNTRLRRMGVNSSIHAAQHMPHAFWGLSNAGFPEAIKVMKNCNKFLFECLVNKEKDEEKV</sequence>
<dbReference type="PANTHER" id="PTHR23025">
    <property type="entry name" value="TRIACYLGLYCEROL LIPASE"/>
    <property type="match status" value="1"/>
</dbReference>
<dbReference type="InterPro" id="IPR029058">
    <property type="entry name" value="AB_hydrolase_fold"/>
</dbReference>
<evidence type="ECO:0000313" key="3">
    <source>
        <dbReference type="EMBL" id="GMI48670.1"/>
    </source>
</evidence>
<evidence type="ECO:0000259" key="2">
    <source>
        <dbReference type="Pfam" id="PF07859"/>
    </source>
</evidence>
<dbReference type="Pfam" id="PF07859">
    <property type="entry name" value="Abhydrolase_3"/>
    <property type="match status" value="1"/>
</dbReference>
<dbReference type="EMBL" id="BRYA01000417">
    <property type="protein sequence ID" value="GMI48670.1"/>
    <property type="molecule type" value="Genomic_DNA"/>
</dbReference>
<keyword evidence="4" id="KW-1185">Reference proteome</keyword>
<dbReference type="GO" id="GO:0005829">
    <property type="term" value="C:cytosol"/>
    <property type="evidence" value="ECO:0007669"/>
    <property type="project" value="TreeGrafter"/>
</dbReference>
<dbReference type="GO" id="GO:0004771">
    <property type="term" value="F:sterol ester esterase activity"/>
    <property type="evidence" value="ECO:0007669"/>
    <property type="project" value="TreeGrafter"/>
</dbReference>
<dbReference type="GO" id="GO:0019433">
    <property type="term" value="P:triglyceride catabolic process"/>
    <property type="evidence" value="ECO:0007669"/>
    <property type="project" value="TreeGrafter"/>
</dbReference>
<dbReference type="OrthoDB" id="408631at2759"/>
<comment type="caution">
    <text evidence="3">The sequence shown here is derived from an EMBL/GenBank/DDBJ whole genome shotgun (WGS) entry which is preliminary data.</text>
</comment>
<dbReference type="InterPro" id="IPR013094">
    <property type="entry name" value="AB_hydrolase_3"/>
</dbReference>
<feature type="region of interest" description="Disordered" evidence="1">
    <location>
        <begin position="470"/>
        <end position="492"/>
    </location>
</feature>
<dbReference type="SUPFAM" id="SSF53474">
    <property type="entry name" value="alpha/beta-Hydrolases"/>
    <property type="match status" value="1"/>
</dbReference>
<evidence type="ECO:0000256" key="1">
    <source>
        <dbReference type="SAM" id="MobiDB-lite"/>
    </source>
</evidence>
<organism evidence="3 4">
    <name type="scientific">Triparma columacea</name>
    <dbReference type="NCBI Taxonomy" id="722753"/>
    <lineage>
        <taxon>Eukaryota</taxon>
        <taxon>Sar</taxon>
        <taxon>Stramenopiles</taxon>
        <taxon>Ochrophyta</taxon>
        <taxon>Bolidophyceae</taxon>
        <taxon>Parmales</taxon>
        <taxon>Triparmaceae</taxon>
        <taxon>Triparma</taxon>
    </lineage>
</organism>
<dbReference type="Gene3D" id="3.40.50.1820">
    <property type="entry name" value="alpha/beta hydrolase"/>
    <property type="match status" value="1"/>
</dbReference>
<dbReference type="PANTHER" id="PTHR23025:SF3">
    <property type="entry name" value="HORMONE-SENSITIVE LIPASE"/>
    <property type="match status" value="1"/>
</dbReference>
<accession>A0A9W7LF27</accession>
<evidence type="ECO:0000313" key="4">
    <source>
        <dbReference type="Proteomes" id="UP001165065"/>
    </source>
</evidence>
<gene>
    <name evidence="3" type="ORF">TrCOL_g12487</name>
</gene>
<feature type="domain" description="Alpha/beta hydrolase fold-3" evidence="2">
    <location>
        <begin position="503"/>
        <end position="760"/>
    </location>
</feature>
<name>A0A9W7LF27_9STRA</name>
<proteinExistence type="predicted"/>
<dbReference type="GO" id="GO:0004806">
    <property type="term" value="F:triacylglycerol lipase activity"/>
    <property type="evidence" value="ECO:0007669"/>
    <property type="project" value="TreeGrafter"/>
</dbReference>
<dbReference type="AlphaFoldDB" id="A0A9W7LF27"/>